<accession>A0AA51X9H2</accession>
<evidence type="ECO:0000256" key="6">
    <source>
        <dbReference type="ARBA" id="ARBA00022741"/>
    </source>
</evidence>
<dbReference type="CDD" id="cd00483">
    <property type="entry name" value="HPPK"/>
    <property type="match status" value="1"/>
</dbReference>
<dbReference type="Pfam" id="PF01288">
    <property type="entry name" value="HPPK"/>
    <property type="match status" value="1"/>
</dbReference>
<dbReference type="Gene3D" id="3.30.70.560">
    <property type="entry name" value="7,8-Dihydro-6-hydroxymethylpterin-pyrophosphokinase HPPK"/>
    <property type="match status" value="1"/>
</dbReference>
<dbReference type="InterPro" id="IPR035907">
    <property type="entry name" value="Hppk_sf"/>
</dbReference>
<dbReference type="GO" id="GO:0046656">
    <property type="term" value="P:folic acid biosynthetic process"/>
    <property type="evidence" value="ECO:0007669"/>
    <property type="project" value="UniProtKB-KW"/>
</dbReference>
<comment type="function">
    <text evidence="10">Catalyzes the transfer of pyrophosphate from adenosine triphosphate (ATP) to 6-hydroxymethyl-7,8-dihydropterin, an enzymatic step in folate biosynthesis pathway.</text>
</comment>
<feature type="domain" description="7,8-dihydro-6-hydroxymethylpterin-pyrophosphokinase" evidence="13">
    <location>
        <begin position="91"/>
        <end position="102"/>
    </location>
</feature>
<keyword evidence="5 14" id="KW-0808">Transferase</keyword>
<dbReference type="PANTHER" id="PTHR43071">
    <property type="entry name" value="2-AMINO-4-HYDROXY-6-HYDROXYMETHYLDIHYDROPTERIDINE PYROPHOSPHOKINASE"/>
    <property type="match status" value="1"/>
</dbReference>
<reference evidence="14 15" key="1">
    <citation type="submission" date="2023-08" db="EMBL/GenBank/DDBJ databases">
        <title>Pleionea litopenaei sp. nov., isolated from stomach of juvenile Litopenaeus vannamei.</title>
        <authorList>
            <person name="Rho A.M."/>
            <person name="Hwang C.Y."/>
        </authorList>
    </citation>
    <scope>NUCLEOTIDE SEQUENCE [LARGE SCALE GENOMIC DNA]</scope>
    <source>
        <strain evidence="14 15">HL-JVS1</strain>
    </source>
</reference>
<dbReference type="PANTHER" id="PTHR43071:SF1">
    <property type="entry name" value="2-AMINO-4-HYDROXY-6-HYDROXYMETHYLDIHYDROPTERIDINE PYROPHOSPHOKINASE"/>
    <property type="match status" value="1"/>
</dbReference>
<comment type="pathway">
    <text evidence="1">Cofactor biosynthesis; tetrahydrofolate biosynthesis; 2-amino-4-hydroxy-6-hydroxymethyl-7,8-dihydropteridine diphosphate from 7,8-dihydroneopterin triphosphate: step 4/4.</text>
</comment>
<proteinExistence type="inferred from homology"/>
<dbReference type="InterPro" id="IPR000550">
    <property type="entry name" value="Hppk"/>
</dbReference>
<keyword evidence="9" id="KW-0289">Folate biosynthesis</keyword>
<keyword evidence="15" id="KW-1185">Reference proteome</keyword>
<dbReference type="RefSeq" id="WP_309204433.1">
    <property type="nucleotide sequence ID" value="NZ_CP133548.1"/>
</dbReference>
<evidence type="ECO:0000256" key="10">
    <source>
        <dbReference type="ARBA" id="ARBA00029409"/>
    </source>
</evidence>
<evidence type="ECO:0000313" key="14">
    <source>
        <dbReference type="EMBL" id="WMS89170.1"/>
    </source>
</evidence>
<sequence length="162" mass="18250">MNDTLVYLGLGSNLSSPRQQLESALSALKPLSTDQQIDCSSFYLSRPLGPQDQNDFVNAVAAFRTFLAPLDLLDQLQTIELQQGRVRKEHRWGPRTLDLDILLFGDKAIDLPRLKVPHYHMMQRNFVILPLFELAPNLVFPDGQNIAQVVATLPQDGIEKLN</sequence>
<evidence type="ECO:0000256" key="8">
    <source>
        <dbReference type="ARBA" id="ARBA00022840"/>
    </source>
</evidence>
<name>A0AA51X9H2_9GAMM</name>
<dbReference type="NCBIfam" id="TIGR01498">
    <property type="entry name" value="folK"/>
    <property type="match status" value="1"/>
</dbReference>
<evidence type="ECO:0000256" key="9">
    <source>
        <dbReference type="ARBA" id="ARBA00022909"/>
    </source>
</evidence>
<dbReference type="EMBL" id="CP133548">
    <property type="protein sequence ID" value="WMS89170.1"/>
    <property type="molecule type" value="Genomic_DNA"/>
</dbReference>
<dbReference type="AlphaFoldDB" id="A0AA51X9H2"/>
<keyword evidence="8" id="KW-0067">ATP-binding</keyword>
<dbReference type="GO" id="GO:0005524">
    <property type="term" value="F:ATP binding"/>
    <property type="evidence" value="ECO:0007669"/>
    <property type="project" value="UniProtKB-KW"/>
</dbReference>
<dbReference type="GO" id="GO:0016301">
    <property type="term" value="F:kinase activity"/>
    <property type="evidence" value="ECO:0007669"/>
    <property type="project" value="UniProtKB-KW"/>
</dbReference>
<evidence type="ECO:0000256" key="7">
    <source>
        <dbReference type="ARBA" id="ARBA00022777"/>
    </source>
</evidence>
<evidence type="ECO:0000256" key="2">
    <source>
        <dbReference type="ARBA" id="ARBA00005810"/>
    </source>
</evidence>
<dbReference type="SUPFAM" id="SSF55083">
    <property type="entry name" value="6-hydroxymethyl-7,8-dihydropterin pyrophosphokinase, HPPK"/>
    <property type="match status" value="1"/>
</dbReference>
<evidence type="ECO:0000259" key="13">
    <source>
        <dbReference type="PROSITE" id="PS00794"/>
    </source>
</evidence>
<evidence type="ECO:0000313" key="15">
    <source>
        <dbReference type="Proteomes" id="UP001239782"/>
    </source>
</evidence>
<evidence type="ECO:0000256" key="11">
    <source>
        <dbReference type="ARBA" id="ARBA00029766"/>
    </source>
</evidence>
<dbReference type="EC" id="2.7.6.3" evidence="3"/>
<dbReference type="Proteomes" id="UP001239782">
    <property type="component" value="Chromosome"/>
</dbReference>
<gene>
    <name evidence="14" type="primary">folK</name>
    <name evidence="14" type="ORF">Q9312_09730</name>
</gene>
<evidence type="ECO:0000256" key="4">
    <source>
        <dbReference type="ARBA" id="ARBA00016218"/>
    </source>
</evidence>
<dbReference type="GO" id="GO:0003848">
    <property type="term" value="F:2-amino-4-hydroxy-6-hydroxymethyldihydropteridine diphosphokinase activity"/>
    <property type="evidence" value="ECO:0007669"/>
    <property type="project" value="UniProtKB-EC"/>
</dbReference>
<evidence type="ECO:0000256" key="1">
    <source>
        <dbReference type="ARBA" id="ARBA00005051"/>
    </source>
</evidence>
<protein>
    <recommendedName>
        <fullName evidence="4">2-amino-4-hydroxy-6-hydroxymethyldihydropteridine pyrophosphokinase</fullName>
        <ecNumber evidence="3">2.7.6.3</ecNumber>
    </recommendedName>
    <alternativeName>
        <fullName evidence="11">6-hydroxymethyl-7,8-dihydropterin pyrophosphokinase</fullName>
    </alternativeName>
    <alternativeName>
        <fullName evidence="12">7,8-dihydro-6-hydroxymethylpterin-pyrophosphokinase</fullName>
    </alternativeName>
</protein>
<comment type="similarity">
    <text evidence="2">Belongs to the HPPK family.</text>
</comment>
<evidence type="ECO:0000256" key="3">
    <source>
        <dbReference type="ARBA" id="ARBA00013253"/>
    </source>
</evidence>
<dbReference type="PROSITE" id="PS00794">
    <property type="entry name" value="HPPK"/>
    <property type="match status" value="1"/>
</dbReference>
<evidence type="ECO:0000256" key="5">
    <source>
        <dbReference type="ARBA" id="ARBA00022679"/>
    </source>
</evidence>
<keyword evidence="7" id="KW-0418">Kinase</keyword>
<evidence type="ECO:0000256" key="12">
    <source>
        <dbReference type="ARBA" id="ARBA00033413"/>
    </source>
</evidence>
<dbReference type="KEGG" id="plei:Q9312_09730"/>
<keyword evidence="6" id="KW-0547">Nucleotide-binding</keyword>
<organism evidence="14 15">
    <name type="scientific">Pleionea litopenaei</name>
    <dbReference type="NCBI Taxonomy" id="3070815"/>
    <lineage>
        <taxon>Bacteria</taxon>
        <taxon>Pseudomonadati</taxon>
        <taxon>Pseudomonadota</taxon>
        <taxon>Gammaproteobacteria</taxon>
        <taxon>Oceanospirillales</taxon>
        <taxon>Pleioneaceae</taxon>
        <taxon>Pleionea</taxon>
    </lineage>
</organism>